<dbReference type="PANTHER" id="PTHR10408:SF23">
    <property type="entry name" value="STEROL O-ACYLTRANSFERASE 1-RELATED"/>
    <property type="match status" value="1"/>
</dbReference>
<dbReference type="PIRSF" id="PIRSF000439">
    <property type="entry name" value="Oat_ACAT_DAG_ARE"/>
    <property type="match status" value="1"/>
</dbReference>
<dbReference type="EMBL" id="CCBQ010000019">
    <property type="protein sequence ID" value="CDO93131.1"/>
    <property type="molecule type" value="Genomic_DNA"/>
</dbReference>
<keyword evidence="8 10" id="KW-0012">Acyltransferase</keyword>
<comment type="similarity">
    <text evidence="2 10">Belongs to the membrane-bound acyltransferase family. Sterol o-acyltransferase subfamily.</text>
</comment>
<evidence type="ECO:0000256" key="7">
    <source>
        <dbReference type="ARBA" id="ARBA00023136"/>
    </source>
</evidence>
<keyword evidence="4 12" id="KW-0812">Transmembrane</keyword>
<evidence type="ECO:0000256" key="5">
    <source>
        <dbReference type="ARBA" id="ARBA00022824"/>
    </source>
</evidence>
<keyword evidence="7 10" id="KW-0472">Membrane</keyword>
<keyword evidence="3 10" id="KW-0808">Transferase</keyword>
<dbReference type="GO" id="GO:0005789">
    <property type="term" value="C:endoplasmic reticulum membrane"/>
    <property type="evidence" value="ECO:0007669"/>
    <property type="project" value="UniProtKB-SubCell"/>
</dbReference>
<dbReference type="PANTHER" id="PTHR10408">
    <property type="entry name" value="STEROL O-ACYLTRANSFERASE"/>
    <property type="match status" value="1"/>
</dbReference>
<evidence type="ECO:0000256" key="10">
    <source>
        <dbReference type="PIRNR" id="PIRNR000439"/>
    </source>
</evidence>
<feature type="transmembrane region" description="Helical" evidence="12">
    <location>
        <begin position="251"/>
        <end position="270"/>
    </location>
</feature>
<evidence type="ECO:0000256" key="2">
    <source>
        <dbReference type="ARBA" id="ARBA00009010"/>
    </source>
</evidence>
<keyword evidence="14" id="KW-1185">Reference proteome</keyword>
<comment type="subcellular location">
    <subcellularLocation>
        <location evidence="1 10">Endoplasmic reticulum membrane</location>
        <topology evidence="1 10">Multi-pass membrane protein</topology>
    </subcellularLocation>
</comment>
<evidence type="ECO:0000256" key="9">
    <source>
        <dbReference type="ARBA" id="ARBA00023568"/>
    </source>
</evidence>
<evidence type="ECO:0000256" key="12">
    <source>
        <dbReference type="SAM" id="Phobius"/>
    </source>
</evidence>
<feature type="transmembrane region" description="Helical" evidence="12">
    <location>
        <begin position="177"/>
        <end position="197"/>
    </location>
</feature>
<feature type="transmembrane region" description="Helical" evidence="12">
    <location>
        <begin position="577"/>
        <end position="596"/>
    </location>
</feature>
<feature type="transmembrane region" description="Helical" evidence="12">
    <location>
        <begin position="276"/>
        <end position="294"/>
    </location>
</feature>
<dbReference type="GO" id="GO:0008204">
    <property type="term" value="P:ergosterol metabolic process"/>
    <property type="evidence" value="ECO:0007669"/>
    <property type="project" value="TreeGrafter"/>
</dbReference>
<feature type="active site" evidence="11">
    <location>
        <position position="534"/>
    </location>
</feature>
<dbReference type="GO" id="GO:0034737">
    <property type="term" value="F:ergosterol O-acyltransferase activity"/>
    <property type="evidence" value="ECO:0007669"/>
    <property type="project" value="TreeGrafter"/>
</dbReference>
<dbReference type="AlphaFoldDB" id="A0A0A8L4L3"/>
<feature type="transmembrane region" description="Helical" evidence="12">
    <location>
        <begin position="522"/>
        <end position="542"/>
    </location>
</feature>
<name>A0A0A8L4L3_9SACH</name>
<evidence type="ECO:0000256" key="4">
    <source>
        <dbReference type="ARBA" id="ARBA00022692"/>
    </source>
</evidence>
<comment type="function">
    <text evidence="9">Sterol O-acyltransferase that catalyzes the formation of stery esters.</text>
</comment>
<evidence type="ECO:0000313" key="13">
    <source>
        <dbReference type="EMBL" id="CDO93131.1"/>
    </source>
</evidence>
<proteinExistence type="inferred from homology"/>
<dbReference type="InterPro" id="IPR004299">
    <property type="entry name" value="MBOAT_fam"/>
</dbReference>
<gene>
    <name evidence="13" type="ORF">KLDO_g1433</name>
</gene>
<dbReference type="OrthoDB" id="10039049at2759"/>
<comment type="caution">
    <text evidence="13">The sequence shown here is derived from an EMBL/GenBank/DDBJ whole genome shotgun (WGS) entry which is preliminary data.</text>
</comment>
<evidence type="ECO:0000256" key="11">
    <source>
        <dbReference type="PIRSR" id="PIRSR000439-1"/>
    </source>
</evidence>
<dbReference type="Proteomes" id="UP000031516">
    <property type="component" value="Unassembled WGS sequence"/>
</dbReference>
<feature type="transmembrane region" description="Helical" evidence="12">
    <location>
        <begin position="435"/>
        <end position="459"/>
    </location>
</feature>
<feature type="transmembrane region" description="Helical" evidence="12">
    <location>
        <begin position="217"/>
        <end position="239"/>
    </location>
</feature>
<dbReference type="Pfam" id="PF03062">
    <property type="entry name" value="MBOAT"/>
    <property type="match status" value="1"/>
</dbReference>
<evidence type="ECO:0000256" key="6">
    <source>
        <dbReference type="ARBA" id="ARBA00022989"/>
    </source>
</evidence>
<reference evidence="13 14" key="1">
    <citation type="submission" date="2014-03" db="EMBL/GenBank/DDBJ databases">
        <title>The genome of Kluyveromyces dobzhanskii.</title>
        <authorList>
            <person name="Nystedt B."/>
            <person name="Astrom S."/>
        </authorList>
    </citation>
    <scope>NUCLEOTIDE SEQUENCE [LARGE SCALE GENOMIC DNA]</scope>
    <source>
        <strain evidence="13 14">CBS 2104</strain>
    </source>
</reference>
<evidence type="ECO:0000313" key="14">
    <source>
        <dbReference type="Proteomes" id="UP000031516"/>
    </source>
</evidence>
<protein>
    <recommendedName>
        <fullName evidence="10">O-acyltransferase</fullName>
    </recommendedName>
</protein>
<keyword evidence="6 12" id="KW-1133">Transmembrane helix</keyword>
<evidence type="ECO:0000256" key="1">
    <source>
        <dbReference type="ARBA" id="ARBA00004477"/>
    </source>
</evidence>
<evidence type="ECO:0000256" key="3">
    <source>
        <dbReference type="ARBA" id="ARBA00022679"/>
    </source>
</evidence>
<evidence type="ECO:0000256" key="8">
    <source>
        <dbReference type="ARBA" id="ARBA00023315"/>
    </source>
</evidence>
<accession>A0A0A8L4L3</accession>
<keyword evidence="5 10" id="KW-0256">Endoplasmic reticulum</keyword>
<feature type="transmembrane region" description="Helical" evidence="12">
    <location>
        <begin position="388"/>
        <end position="409"/>
    </location>
</feature>
<dbReference type="InterPro" id="IPR014371">
    <property type="entry name" value="Oat_ACAT_DAG_ARE"/>
</dbReference>
<organism evidence="13 14">
    <name type="scientific">Kluyveromyces dobzhanskii CBS 2104</name>
    <dbReference type="NCBI Taxonomy" id="1427455"/>
    <lineage>
        <taxon>Eukaryota</taxon>
        <taxon>Fungi</taxon>
        <taxon>Dikarya</taxon>
        <taxon>Ascomycota</taxon>
        <taxon>Saccharomycotina</taxon>
        <taxon>Saccharomycetes</taxon>
        <taxon>Saccharomycetales</taxon>
        <taxon>Saccharomycetaceae</taxon>
        <taxon>Kluyveromyces</taxon>
    </lineage>
</organism>
<sequence>MSDSVRSSSPDETVVRDITEDEQFLRIRRLNDANNGKRKSLHEEQLEDAVLDELASENVLFNAGKEDEAVIVETTTTDQGDKHLHVFMQKLKGKEKSRFKKDTNEMQSMTRDVDWDSRGSIMDEMVNNPLRDHFRGPAIDQKYSKIRPSKKSSTVRIDDGRTIEIANEAIATDFSGFYVLFWMAVAFTICKVTLQYYEEHNGDFSQSIILKYMTSNLWKVALYDVGMYVASYFVFFVHYLCKKRVINWRRAGRDIISIYEVLFLFVNIYLPKKVLNFNWIAQIFLFLHSLVYLMKMHSYSFYNGYLWDISSELEYATSTLKKLENLHSTQTEIELLRKSMDFCEFEIKSQSSTVRFPFNITFYNYFEFCSFPTLVYQIEYPRTKRVRWFYVFEKCCAIFGIIFVMMVVAQQFMLPVILKAKIIGSSDLSVYEKSLISPMLLLDLAPGFIIMFLLVWYLIWDAILNCLAELTCFADHHFYSDWWNCCSWYDFSRLWNRPVHSFLLRHVYHSSISAYHMNKIQATLFTFMLSSIFHELAMYVLFDKFRGYIIVLQMSQIPFTALSNHPMLRDKKLFNNVLFWVGICLGPSMTGLCYLVY</sequence>